<gene>
    <name evidence="3" type="ORF">G9U51_08675</name>
</gene>
<dbReference type="RefSeq" id="WP_166196032.1">
    <property type="nucleotide sequence ID" value="NZ_JAAOIV010000005.1"/>
</dbReference>
<dbReference type="EMBL" id="JAAOIV010000005">
    <property type="protein sequence ID" value="NHN55848.1"/>
    <property type="molecule type" value="Genomic_DNA"/>
</dbReference>
<reference evidence="3" key="1">
    <citation type="submission" date="2020-03" db="EMBL/GenBank/DDBJ databases">
        <title>Draft sequencing of Calidifontibacter sp. DB0510.</title>
        <authorList>
            <person name="Kim D.-U."/>
        </authorList>
    </citation>
    <scope>NUCLEOTIDE SEQUENCE</scope>
    <source>
        <strain evidence="3">DB0510</strain>
    </source>
</reference>
<feature type="region of interest" description="Disordered" evidence="1">
    <location>
        <begin position="36"/>
        <end position="70"/>
    </location>
</feature>
<organism evidence="3 4">
    <name type="scientific">Metallococcus carri</name>
    <dbReference type="NCBI Taxonomy" id="1656884"/>
    <lineage>
        <taxon>Bacteria</taxon>
        <taxon>Bacillati</taxon>
        <taxon>Actinomycetota</taxon>
        <taxon>Actinomycetes</taxon>
        <taxon>Micrococcales</taxon>
        <taxon>Dermacoccaceae</taxon>
        <taxon>Metallococcus</taxon>
    </lineage>
</organism>
<feature type="compositionally biased region" description="Low complexity" evidence="1">
    <location>
        <begin position="36"/>
        <end position="54"/>
    </location>
</feature>
<proteinExistence type="predicted"/>
<accession>A0A967EH28</accession>
<keyword evidence="4" id="KW-1185">Reference proteome</keyword>
<name>A0A967EH28_9MICO</name>
<feature type="transmembrane region" description="Helical" evidence="2">
    <location>
        <begin position="7"/>
        <end position="30"/>
    </location>
</feature>
<comment type="caution">
    <text evidence="3">The sequence shown here is derived from an EMBL/GenBank/DDBJ whole genome shotgun (WGS) entry which is preliminary data.</text>
</comment>
<keyword evidence="2" id="KW-0472">Membrane</keyword>
<evidence type="ECO:0000313" key="3">
    <source>
        <dbReference type="EMBL" id="NHN55848.1"/>
    </source>
</evidence>
<protein>
    <submittedName>
        <fullName evidence="3">Uncharacterized protein</fullName>
    </submittedName>
</protein>
<evidence type="ECO:0000256" key="1">
    <source>
        <dbReference type="SAM" id="MobiDB-lite"/>
    </source>
</evidence>
<evidence type="ECO:0000256" key="2">
    <source>
        <dbReference type="SAM" id="Phobius"/>
    </source>
</evidence>
<keyword evidence="2" id="KW-1133">Transmembrane helix</keyword>
<sequence>MPTPPRRLIVLVVVAVLAVATVGVGVYGLLRGPGHSASAPGGGTAASRGPATPGQTSPSTDGQAPAALPQTDDPVAYAKAVASALFDWDTTSGYTPSDYEAPVLTDADPSGEEVSGLVGDVASYEPTTDQWTQLATMQVAQHLTISSAVVPSQWPEALAQAHGQLRPGTTAITISGTRHRTGVWYGDQAATSEPVSFTVFEACTPAFPRCHTLRLSQLNDPLK</sequence>
<keyword evidence="2" id="KW-0812">Transmembrane</keyword>
<dbReference type="AlphaFoldDB" id="A0A967EH28"/>
<evidence type="ECO:0000313" key="4">
    <source>
        <dbReference type="Proteomes" id="UP000744769"/>
    </source>
</evidence>
<dbReference type="Proteomes" id="UP000744769">
    <property type="component" value="Unassembled WGS sequence"/>
</dbReference>